<dbReference type="Gene3D" id="2.40.40.20">
    <property type="match status" value="1"/>
</dbReference>
<evidence type="ECO:0000256" key="1">
    <source>
        <dbReference type="ARBA" id="ARBA00022485"/>
    </source>
</evidence>
<dbReference type="SUPFAM" id="SSF50692">
    <property type="entry name" value="ADC-like"/>
    <property type="match status" value="1"/>
</dbReference>
<keyword evidence="3" id="KW-0732">Signal</keyword>
<dbReference type="GO" id="GO:0043546">
    <property type="term" value="F:molybdopterin cofactor binding"/>
    <property type="evidence" value="ECO:0007669"/>
    <property type="project" value="InterPro"/>
</dbReference>
<dbReference type="CDD" id="cd02780">
    <property type="entry name" value="MopB_CT_Tetrathionate_Arsenate-R"/>
    <property type="match status" value="1"/>
</dbReference>
<dbReference type="Gene3D" id="3.40.228.10">
    <property type="entry name" value="Dimethylsulfoxide Reductase, domain 2"/>
    <property type="match status" value="1"/>
</dbReference>
<dbReference type="GO" id="GO:0016491">
    <property type="term" value="F:oxidoreductase activity"/>
    <property type="evidence" value="ECO:0007669"/>
    <property type="project" value="UniProtKB-KW"/>
</dbReference>
<accession>A0A853IX40</accession>
<dbReference type="AlphaFoldDB" id="A0A853IX40"/>
<feature type="domain" description="Molybdopterin dinucleotide-binding" evidence="5">
    <location>
        <begin position="481"/>
        <end position="563"/>
    </location>
</feature>
<dbReference type="GO" id="GO:0051539">
    <property type="term" value="F:4 iron, 4 sulfur cluster binding"/>
    <property type="evidence" value="ECO:0007669"/>
    <property type="project" value="UniProtKB-KW"/>
</dbReference>
<evidence type="ECO:0000313" key="7">
    <source>
        <dbReference type="Proteomes" id="UP000589716"/>
    </source>
</evidence>
<keyword evidence="1" id="KW-0408">Iron</keyword>
<evidence type="ECO:0000256" key="3">
    <source>
        <dbReference type="ARBA" id="ARBA00022729"/>
    </source>
</evidence>
<keyword evidence="7" id="KW-1185">Reference proteome</keyword>
<sequence>MPDVYVVQAADGTLVPHTRAEAANLKVETTLDIPAWGEQGQGVAVMTSMMMLRREAHKKTLDEYAELCGVPRAEIEALAQEFTSHGKHAVADAHGGTMGGAGFYTAYAIALLNVLVGNLNVKGGLVLDAGQFGPFGPGPRYNFAQFPGRAKLAGIALSRNNFPYEKTSEFKRKQAAGNAYPAQAPWYPATGNLSSEMVASALNGYPYRAKVWFNHMSNPVYSINGFKNALLDKLKDPSILPLVVSINPFINETNAYADYIVPDTVTYESWGISAPWADVVVKSSTIRVPAVEPKVAKTASGEPVNLESFLIAVARTLGMPGFGPGALKDKDGNAHDLNTATDFYLRGMANIAWAGGNVLPDASDDDLAVTGMQRHAELLQAALKPEEWRKVAMIMTRGGRFDNLDKAWDGQHLKARHKPAQALWSEDLIKMRHSMTGQRFDGCPTWHPTRLADGTPMREKFNEADYPFLMTSYKSNLMSSMAIAVERLRQVHPHNPISINREDAARLGIGNGQKIRVTSPGGSITGVAIVRDGVMKGAIAVEYGYGHKELGARTHSIDGKPLAANAALGAGVNMNEMGLVDVTRGEQQPNGWVEAISGAAVRQGLPVRVERA</sequence>
<organism evidence="6 7">
    <name type="scientific">Ottowia beijingensis</name>
    <dbReference type="NCBI Taxonomy" id="1207057"/>
    <lineage>
        <taxon>Bacteria</taxon>
        <taxon>Pseudomonadati</taxon>
        <taxon>Pseudomonadota</taxon>
        <taxon>Betaproteobacteria</taxon>
        <taxon>Burkholderiales</taxon>
        <taxon>Comamonadaceae</taxon>
        <taxon>Ottowia</taxon>
    </lineage>
</organism>
<dbReference type="PANTHER" id="PTHR43742">
    <property type="entry name" value="TRIMETHYLAMINE-N-OXIDE REDUCTASE"/>
    <property type="match status" value="1"/>
</dbReference>
<keyword evidence="2" id="KW-0500">Molybdenum</keyword>
<dbReference type="InterPro" id="IPR037946">
    <property type="entry name" value="MopB_CT_Tetrathionate"/>
</dbReference>
<gene>
    <name evidence="6" type="primary">ttrA</name>
    <name evidence="6" type="ORF">H0I39_17135</name>
</gene>
<dbReference type="InterPro" id="IPR009010">
    <property type="entry name" value="Asp_de-COase-like_dom_sf"/>
</dbReference>
<dbReference type="EMBL" id="JACCKX010000001">
    <property type="protein sequence ID" value="NZA03021.1"/>
    <property type="molecule type" value="Genomic_DNA"/>
</dbReference>
<dbReference type="PANTHER" id="PTHR43742:SF9">
    <property type="entry name" value="TETRATHIONATE REDUCTASE SUBUNIT A"/>
    <property type="match status" value="1"/>
</dbReference>
<dbReference type="Proteomes" id="UP000589716">
    <property type="component" value="Unassembled WGS sequence"/>
</dbReference>
<dbReference type="Gene3D" id="3.40.50.740">
    <property type="match status" value="1"/>
</dbReference>
<proteinExistence type="predicted"/>
<evidence type="ECO:0000259" key="5">
    <source>
        <dbReference type="Pfam" id="PF01568"/>
    </source>
</evidence>
<reference evidence="6 7" key="1">
    <citation type="submission" date="2020-07" db="EMBL/GenBank/DDBJ databases">
        <authorList>
            <person name="Maaloum M."/>
        </authorList>
    </citation>
    <scope>NUCLEOTIDE SEQUENCE [LARGE SCALE GENOMIC DNA]</scope>
    <source>
        <strain evidence="6 7">GCS-AN-3</strain>
    </source>
</reference>
<dbReference type="InterPro" id="IPR006657">
    <property type="entry name" value="MoPterin_dinucl-bd_dom"/>
</dbReference>
<dbReference type="Pfam" id="PF01568">
    <property type="entry name" value="Molydop_binding"/>
    <property type="match status" value="1"/>
</dbReference>
<evidence type="ECO:0000256" key="2">
    <source>
        <dbReference type="ARBA" id="ARBA00022505"/>
    </source>
</evidence>
<name>A0A853IX40_9BURK</name>
<keyword evidence="1" id="KW-0004">4Fe-4S</keyword>
<protein>
    <submittedName>
        <fullName evidence="6">Tetrathionate reductase subunit TtrA</fullName>
    </submittedName>
</protein>
<comment type="caution">
    <text evidence="6">The sequence shown here is derived from an EMBL/GenBank/DDBJ whole genome shotgun (WGS) entry which is preliminary data.</text>
</comment>
<dbReference type="SUPFAM" id="SSF53706">
    <property type="entry name" value="Formate dehydrogenase/DMSO reductase, domains 1-3"/>
    <property type="match status" value="1"/>
</dbReference>
<keyword evidence="1" id="KW-0479">Metal-binding</keyword>
<keyword evidence="4" id="KW-0560">Oxidoreductase</keyword>
<evidence type="ECO:0000256" key="4">
    <source>
        <dbReference type="ARBA" id="ARBA00023002"/>
    </source>
</evidence>
<dbReference type="InterPro" id="IPR050612">
    <property type="entry name" value="Prok_Mopterin_Oxidored"/>
</dbReference>
<keyword evidence="1" id="KW-0411">Iron-sulfur</keyword>
<evidence type="ECO:0000313" key="6">
    <source>
        <dbReference type="EMBL" id="NZA03021.1"/>
    </source>
</evidence>